<organism evidence="1 2">
    <name type="scientific">Phytophthora megakarya</name>
    <dbReference type="NCBI Taxonomy" id="4795"/>
    <lineage>
        <taxon>Eukaryota</taxon>
        <taxon>Sar</taxon>
        <taxon>Stramenopiles</taxon>
        <taxon>Oomycota</taxon>
        <taxon>Peronosporomycetes</taxon>
        <taxon>Peronosporales</taxon>
        <taxon>Peronosporaceae</taxon>
        <taxon>Phytophthora</taxon>
    </lineage>
</organism>
<evidence type="ECO:0000313" key="1">
    <source>
        <dbReference type="EMBL" id="OWZ02623.1"/>
    </source>
</evidence>
<keyword evidence="2" id="KW-1185">Reference proteome</keyword>
<protein>
    <submittedName>
        <fullName evidence="1">Uncharacterized protein</fullName>
    </submittedName>
</protein>
<accession>A0A225VB71</accession>
<name>A0A225VB71_9STRA</name>
<dbReference type="AlphaFoldDB" id="A0A225VB71"/>
<proteinExistence type="predicted"/>
<comment type="caution">
    <text evidence="1">The sequence shown here is derived from an EMBL/GenBank/DDBJ whole genome shotgun (WGS) entry which is preliminary data.</text>
</comment>
<evidence type="ECO:0000313" key="2">
    <source>
        <dbReference type="Proteomes" id="UP000198211"/>
    </source>
</evidence>
<dbReference type="OrthoDB" id="166462at2759"/>
<dbReference type="Proteomes" id="UP000198211">
    <property type="component" value="Unassembled WGS sequence"/>
</dbReference>
<reference evidence="2" key="1">
    <citation type="submission" date="2017-03" db="EMBL/GenBank/DDBJ databases">
        <title>Phytopthora megakarya and P. palmivora, two closely related causual agents of cacao black pod achieved similar genome size and gene model numbers by different mechanisms.</title>
        <authorList>
            <person name="Ali S."/>
            <person name="Shao J."/>
            <person name="Larry D.J."/>
            <person name="Kronmiller B."/>
            <person name="Shen D."/>
            <person name="Strem M.D."/>
            <person name="Melnick R.L."/>
            <person name="Guiltinan M.J."/>
            <person name="Tyler B.M."/>
            <person name="Meinhardt L.W."/>
            <person name="Bailey B.A."/>
        </authorList>
    </citation>
    <scope>NUCLEOTIDE SEQUENCE [LARGE SCALE GENOMIC DNA]</scope>
    <source>
        <strain evidence="2">zdho120</strain>
    </source>
</reference>
<dbReference type="EMBL" id="NBNE01006045">
    <property type="protein sequence ID" value="OWZ02623.1"/>
    <property type="molecule type" value="Genomic_DNA"/>
</dbReference>
<gene>
    <name evidence="1" type="ORF">PHMEG_00025786</name>
</gene>
<sequence length="141" mass="15698">MKKVKCAPRQFATFDGSHFQVTQRITFNGIQLKTIAVPLRLRNTQAAYLSTIGEIFACTIAACNGTPRLPTLGRVPRGVEHLRTLLYECRDIFRVSIGRDPPVRVEPLRARLSEGVLPVRRSALGGYQSPPRIVSKRKTGV</sequence>